<gene>
    <name evidence="1" type="ORF">SADUNF_Sadunf03G0159700</name>
</gene>
<evidence type="ECO:0000313" key="1">
    <source>
        <dbReference type="EMBL" id="KAF9686450.1"/>
    </source>
</evidence>
<name>A0A835N543_9ROSI</name>
<dbReference type="AlphaFoldDB" id="A0A835N543"/>
<proteinExistence type="predicted"/>
<accession>A0A835N543</accession>
<organism evidence="1 2">
    <name type="scientific">Salix dunnii</name>
    <dbReference type="NCBI Taxonomy" id="1413687"/>
    <lineage>
        <taxon>Eukaryota</taxon>
        <taxon>Viridiplantae</taxon>
        <taxon>Streptophyta</taxon>
        <taxon>Embryophyta</taxon>
        <taxon>Tracheophyta</taxon>
        <taxon>Spermatophyta</taxon>
        <taxon>Magnoliopsida</taxon>
        <taxon>eudicotyledons</taxon>
        <taxon>Gunneridae</taxon>
        <taxon>Pentapetalae</taxon>
        <taxon>rosids</taxon>
        <taxon>fabids</taxon>
        <taxon>Malpighiales</taxon>
        <taxon>Salicaceae</taxon>
        <taxon>Saliceae</taxon>
        <taxon>Salix</taxon>
    </lineage>
</organism>
<dbReference type="OrthoDB" id="59661at2759"/>
<protein>
    <submittedName>
        <fullName evidence="1">Uncharacterized protein</fullName>
    </submittedName>
</protein>
<dbReference type="EMBL" id="JADGMS010000003">
    <property type="protein sequence ID" value="KAF9686450.1"/>
    <property type="molecule type" value="Genomic_DNA"/>
</dbReference>
<dbReference type="PANTHER" id="PTHR33984:SF2">
    <property type="entry name" value="OS02G0717600 PROTEIN"/>
    <property type="match status" value="1"/>
</dbReference>
<dbReference type="Proteomes" id="UP000657918">
    <property type="component" value="Unassembled WGS sequence"/>
</dbReference>
<reference evidence="1 2" key="1">
    <citation type="submission" date="2020-10" db="EMBL/GenBank/DDBJ databases">
        <title>Plant Genome Project.</title>
        <authorList>
            <person name="Zhang R.-G."/>
        </authorList>
    </citation>
    <scope>NUCLEOTIDE SEQUENCE [LARGE SCALE GENOMIC DNA]</scope>
    <source>
        <strain evidence="1">FAFU-HL-1</strain>
        <tissue evidence="1">Leaf</tissue>
    </source>
</reference>
<sequence>MTMDRNSPPETPGRDSKSTLVLSIECLKGSSKADEWKVDMLQTGDIVEEILIGSGSSSSSSVSGLTRYKAPFKNGKSGVQKILHSSFKNKETSIVVRVRRGEDEFAELHACVVPESGYKNKYVLRSIADPNYSVGFTDRTDAECFELQASRSSRIVSALQSAKLQDGYVGYPWEKRMQEYLNVPNSSSFLSLLLLPKSSDRVASRYNDLEDTLARANAWLHASQASGVPIVFMNIQTESLLTKQYYHRDALIILTDCMFHIISGETASSTVNAGSLSDLSNLAHVSLYGFEDYHGVDIGVVRAVRLWYAPLCGEFAIEVKIKEDDTKLGFAISRTEEGFIYISSVMDDDENTPSTRSGLSNLYEEAKSASRLLVVSRLSNQKVLPWMVSSTGAVRCFDTVSLSQKLSLHRHAKVPILIHVLLWDKTLASPSAGSSARFRSVSPPVLAFPPEIQLARQHSLNQIQPLPADAPADVASEADFRLGRDTAGEASFRFHDFSPPNNWV</sequence>
<dbReference type="PANTHER" id="PTHR33984">
    <property type="entry name" value="OS02G0717600 PROTEIN"/>
    <property type="match status" value="1"/>
</dbReference>
<comment type="caution">
    <text evidence="1">The sequence shown here is derived from an EMBL/GenBank/DDBJ whole genome shotgun (WGS) entry which is preliminary data.</text>
</comment>
<evidence type="ECO:0000313" key="2">
    <source>
        <dbReference type="Proteomes" id="UP000657918"/>
    </source>
</evidence>
<keyword evidence="2" id="KW-1185">Reference proteome</keyword>